<feature type="region of interest" description="Disordered" evidence="1">
    <location>
        <begin position="177"/>
        <end position="241"/>
    </location>
</feature>
<sequence>MLNRPKNEVARTDFRHLFCRGRCCRAHEGLMHECAWDPPPGRTHDPRLSSGAILFPHSTANLLPASLSPRPRHTRSQGAFRSGGCGGWLCRSEGPKQKHCWRSPATAPAFAFEAGQPGPGCETLWELVIARGVFPTKFGHCASCGTRQRRLLPRKGQHRLPLSRCCRSNAGEFWGRETSSLYPPIPHPHRRKQNDDTHARLCSSGSKPKKASHSAAMVSYEQSNQTGRHLRSSVYRRGDLA</sequence>
<keyword evidence="3" id="KW-1185">Reference proteome</keyword>
<dbReference type="EMBL" id="MCFD01000002">
    <property type="protein sequence ID" value="ORX73021.1"/>
    <property type="molecule type" value="Genomic_DNA"/>
</dbReference>
<organism evidence="2 3">
    <name type="scientific">Linderina pennispora</name>
    <dbReference type="NCBI Taxonomy" id="61395"/>
    <lineage>
        <taxon>Eukaryota</taxon>
        <taxon>Fungi</taxon>
        <taxon>Fungi incertae sedis</taxon>
        <taxon>Zoopagomycota</taxon>
        <taxon>Kickxellomycotina</taxon>
        <taxon>Kickxellomycetes</taxon>
        <taxon>Kickxellales</taxon>
        <taxon>Kickxellaceae</taxon>
        <taxon>Linderina</taxon>
    </lineage>
</organism>
<dbReference type="Proteomes" id="UP000193922">
    <property type="component" value="Unassembled WGS sequence"/>
</dbReference>
<proteinExistence type="predicted"/>
<evidence type="ECO:0000313" key="2">
    <source>
        <dbReference type="EMBL" id="ORX73021.1"/>
    </source>
</evidence>
<dbReference type="GeneID" id="63808829"/>
<accession>A0A1Y1WHH4</accession>
<reference evidence="2 3" key="1">
    <citation type="submission" date="2016-07" db="EMBL/GenBank/DDBJ databases">
        <title>Pervasive Adenine N6-methylation of Active Genes in Fungi.</title>
        <authorList>
            <consortium name="DOE Joint Genome Institute"/>
            <person name="Mondo S.J."/>
            <person name="Dannebaum R.O."/>
            <person name="Kuo R.C."/>
            <person name="Labutti K."/>
            <person name="Haridas S."/>
            <person name="Kuo A."/>
            <person name="Salamov A."/>
            <person name="Ahrendt S.R."/>
            <person name="Lipzen A."/>
            <person name="Sullivan W."/>
            <person name="Andreopoulos W.B."/>
            <person name="Clum A."/>
            <person name="Lindquist E."/>
            <person name="Daum C."/>
            <person name="Ramamoorthy G.K."/>
            <person name="Gryganskyi A."/>
            <person name="Culley D."/>
            <person name="Magnuson J.K."/>
            <person name="James T.Y."/>
            <person name="O'Malley M.A."/>
            <person name="Stajich J.E."/>
            <person name="Spatafora J.W."/>
            <person name="Visel A."/>
            <person name="Grigoriev I.V."/>
        </authorList>
    </citation>
    <scope>NUCLEOTIDE SEQUENCE [LARGE SCALE GENOMIC DNA]</scope>
    <source>
        <strain evidence="2 3">ATCC 12442</strain>
    </source>
</reference>
<protein>
    <submittedName>
        <fullName evidence="2">Uncharacterized protein</fullName>
    </submittedName>
</protein>
<dbReference type="AlphaFoldDB" id="A0A1Y1WHH4"/>
<evidence type="ECO:0000313" key="3">
    <source>
        <dbReference type="Proteomes" id="UP000193922"/>
    </source>
</evidence>
<evidence type="ECO:0000256" key="1">
    <source>
        <dbReference type="SAM" id="MobiDB-lite"/>
    </source>
</evidence>
<dbReference type="RefSeq" id="XP_040746361.1">
    <property type="nucleotide sequence ID" value="XM_040892181.1"/>
</dbReference>
<comment type="caution">
    <text evidence="2">The sequence shown here is derived from an EMBL/GenBank/DDBJ whole genome shotgun (WGS) entry which is preliminary data.</text>
</comment>
<name>A0A1Y1WHH4_9FUNG</name>
<gene>
    <name evidence="2" type="ORF">DL89DRAFT_86323</name>
</gene>